<feature type="transmembrane region" description="Helical" evidence="9">
    <location>
        <begin position="235"/>
        <end position="252"/>
    </location>
</feature>
<feature type="transmembrane region" description="Helical" evidence="9">
    <location>
        <begin position="35"/>
        <end position="53"/>
    </location>
</feature>
<evidence type="ECO:0000256" key="8">
    <source>
        <dbReference type="ARBA" id="ARBA00038435"/>
    </source>
</evidence>
<evidence type="ECO:0000256" key="2">
    <source>
        <dbReference type="ARBA" id="ARBA00022448"/>
    </source>
</evidence>
<dbReference type="Pfam" id="PF03553">
    <property type="entry name" value="Na_H_antiporter"/>
    <property type="match status" value="1"/>
</dbReference>
<accession>A0A917FR82</accession>
<dbReference type="GO" id="GO:0015297">
    <property type="term" value="F:antiporter activity"/>
    <property type="evidence" value="ECO:0007669"/>
    <property type="project" value="UniProtKB-KW"/>
</dbReference>
<evidence type="ECO:0000256" key="7">
    <source>
        <dbReference type="ARBA" id="ARBA00023136"/>
    </source>
</evidence>
<keyword evidence="7 9" id="KW-0472">Membrane</keyword>
<keyword evidence="2" id="KW-0813">Transport</keyword>
<protein>
    <submittedName>
        <fullName evidence="11">Na+/H+ antiporter NhaC</fullName>
    </submittedName>
</protein>
<comment type="subcellular location">
    <subcellularLocation>
        <location evidence="1">Cell membrane</location>
        <topology evidence="1">Multi-pass membrane protein</topology>
    </subcellularLocation>
</comment>
<feature type="transmembrane region" description="Helical" evidence="9">
    <location>
        <begin position="349"/>
        <end position="376"/>
    </location>
</feature>
<evidence type="ECO:0000256" key="9">
    <source>
        <dbReference type="SAM" id="Phobius"/>
    </source>
</evidence>
<evidence type="ECO:0000256" key="6">
    <source>
        <dbReference type="ARBA" id="ARBA00022989"/>
    </source>
</evidence>
<sequence>MQPKTVRFGHAVMVFTGVFLIIAAGMFYLDHLLQVALFFALLWVGLNARLIGFQYISQREFMNSAIARALPAIYIFLLIGLLIAALMKSGTVAMLIYYGLDWLTPALMLPIGFVLCALMSVITGTSWGTVGTLGVVLMGMAETVGLPLYWVAGSVVSGATFGDKMSPISDTTNLAAMSTDTDLYDHIKSMAMTTGPTFVLVLIVFFVVGWQLPVHDSSLQQVANLQQALAQQFDLNPWITVAPIAALILFSYRRFEPELAMVAAIITATVVAIFWQLQSLPQMAQALWSNQPAETSLESLNQLLGRGGLYSMAWTLLLAILAIAMGGILQRAGFIHGLFSGFIERIKSVGGLVGTTLLSGLMLVASLGEAYIAIILNSQLFKKVYRNRGLDSAVLSRTVEEGVTLMAGLIPWTTAGAFYAATLNIDVLAFAPYALLNLINPLTAIVFAVLGWSIMRTDHSKQS</sequence>
<keyword evidence="3" id="KW-0050">Antiport</keyword>
<feature type="domain" description="Na+/H+ antiporter NhaC-like C-terminal" evidence="10">
    <location>
        <begin position="158"/>
        <end position="452"/>
    </location>
</feature>
<evidence type="ECO:0000313" key="11">
    <source>
        <dbReference type="EMBL" id="GGG01339.1"/>
    </source>
</evidence>
<dbReference type="InterPro" id="IPR052180">
    <property type="entry name" value="NhaC_Na-H+_Antiporter"/>
</dbReference>
<dbReference type="AlphaFoldDB" id="A0A917FR82"/>
<feature type="transmembrane region" description="Helical" evidence="9">
    <location>
        <begin position="433"/>
        <end position="455"/>
    </location>
</feature>
<proteinExistence type="inferred from homology"/>
<dbReference type="Proteomes" id="UP000605253">
    <property type="component" value="Unassembled WGS sequence"/>
</dbReference>
<reference evidence="11" key="1">
    <citation type="journal article" date="2014" name="Int. J. Syst. Evol. Microbiol.">
        <title>Complete genome sequence of Corynebacterium casei LMG S-19264T (=DSM 44701T), isolated from a smear-ripened cheese.</title>
        <authorList>
            <consortium name="US DOE Joint Genome Institute (JGI-PGF)"/>
            <person name="Walter F."/>
            <person name="Albersmeier A."/>
            <person name="Kalinowski J."/>
            <person name="Ruckert C."/>
        </authorList>
    </citation>
    <scope>NUCLEOTIDE SEQUENCE</scope>
    <source>
        <strain evidence="11">CGMCC 1.12181</strain>
    </source>
</reference>
<dbReference type="RefSeq" id="WP_188365919.1">
    <property type="nucleotide sequence ID" value="NZ_BAABJF010000031.1"/>
</dbReference>
<dbReference type="InterPro" id="IPR018461">
    <property type="entry name" value="Na/H_Antiport_NhaC-like_C"/>
</dbReference>
<dbReference type="PANTHER" id="PTHR33451:SF3">
    <property type="entry name" value="MALATE-2H(+)_NA(+)-LACTATE ANTIPORTER"/>
    <property type="match status" value="1"/>
</dbReference>
<evidence type="ECO:0000256" key="1">
    <source>
        <dbReference type="ARBA" id="ARBA00004651"/>
    </source>
</evidence>
<feature type="transmembrane region" description="Helical" evidence="9">
    <location>
        <begin position="12"/>
        <end position="29"/>
    </location>
</feature>
<evidence type="ECO:0000256" key="4">
    <source>
        <dbReference type="ARBA" id="ARBA00022475"/>
    </source>
</evidence>
<dbReference type="GO" id="GO:0005886">
    <property type="term" value="C:plasma membrane"/>
    <property type="evidence" value="ECO:0007669"/>
    <property type="project" value="UniProtKB-SubCell"/>
</dbReference>
<keyword evidence="5 9" id="KW-0812">Transmembrane</keyword>
<evidence type="ECO:0000256" key="5">
    <source>
        <dbReference type="ARBA" id="ARBA00022692"/>
    </source>
</evidence>
<comment type="similarity">
    <text evidence="8">Belongs to the NhaC Na(+)/H(+) (TC 2.A.35) antiporter family.</text>
</comment>
<organism evidence="11 12">
    <name type="scientific">Marinicella pacifica</name>
    <dbReference type="NCBI Taxonomy" id="1171543"/>
    <lineage>
        <taxon>Bacteria</taxon>
        <taxon>Pseudomonadati</taxon>
        <taxon>Pseudomonadota</taxon>
        <taxon>Gammaproteobacteria</taxon>
        <taxon>Lysobacterales</taxon>
        <taxon>Marinicellaceae</taxon>
        <taxon>Marinicella</taxon>
    </lineage>
</organism>
<name>A0A917FR82_9GAMM</name>
<comment type="caution">
    <text evidence="11">The sequence shown here is derived from an EMBL/GenBank/DDBJ whole genome shotgun (WGS) entry which is preliminary data.</text>
</comment>
<keyword evidence="12" id="KW-1185">Reference proteome</keyword>
<gene>
    <name evidence="11" type="ORF">GCM10011365_23190</name>
</gene>
<evidence type="ECO:0000256" key="3">
    <source>
        <dbReference type="ARBA" id="ARBA00022449"/>
    </source>
</evidence>
<feature type="transmembrane region" description="Helical" evidence="9">
    <location>
        <begin position="309"/>
        <end position="329"/>
    </location>
</feature>
<evidence type="ECO:0000259" key="10">
    <source>
        <dbReference type="Pfam" id="PF03553"/>
    </source>
</evidence>
<keyword evidence="6 9" id="KW-1133">Transmembrane helix</keyword>
<feature type="transmembrane region" description="Helical" evidence="9">
    <location>
        <begin position="65"/>
        <end position="87"/>
    </location>
</feature>
<feature type="transmembrane region" description="Helical" evidence="9">
    <location>
        <begin position="197"/>
        <end position="215"/>
    </location>
</feature>
<evidence type="ECO:0000313" key="12">
    <source>
        <dbReference type="Proteomes" id="UP000605253"/>
    </source>
</evidence>
<dbReference type="PANTHER" id="PTHR33451">
    <property type="entry name" value="MALATE-2H(+)/NA(+)-LACTATE ANTIPORTER"/>
    <property type="match status" value="1"/>
</dbReference>
<reference evidence="11" key="2">
    <citation type="submission" date="2020-09" db="EMBL/GenBank/DDBJ databases">
        <authorList>
            <person name="Sun Q."/>
            <person name="Zhou Y."/>
        </authorList>
    </citation>
    <scope>NUCLEOTIDE SEQUENCE</scope>
    <source>
        <strain evidence="11">CGMCC 1.12181</strain>
    </source>
</reference>
<dbReference type="EMBL" id="BMEO01000013">
    <property type="protein sequence ID" value="GGG01339.1"/>
    <property type="molecule type" value="Genomic_DNA"/>
</dbReference>
<feature type="transmembrane region" description="Helical" evidence="9">
    <location>
        <begin position="107"/>
        <end position="130"/>
    </location>
</feature>
<feature type="transmembrane region" description="Helical" evidence="9">
    <location>
        <begin position="259"/>
        <end position="277"/>
    </location>
</feature>
<keyword evidence="4" id="KW-1003">Cell membrane</keyword>